<proteinExistence type="predicted"/>
<evidence type="ECO:0000256" key="2">
    <source>
        <dbReference type="SAM" id="MobiDB-lite"/>
    </source>
</evidence>
<dbReference type="InterPro" id="IPR011067">
    <property type="entry name" value="Plasmid_toxin/cell-grow_inhib"/>
</dbReference>
<evidence type="ECO:0000256" key="1">
    <source>
        <dbReference type="SAM" id="Coils"/>
    </source>
</evidence>
<dbReference type="Gene3D" id="2.30.30.110">
    <property type="match status" value="1"/>
</dbReference>
<keyword evidence="1" id="KW-0175">Coiled coil</keyword>
<comment type="caution">
    <text evidence="3">The sequence shown here is derived from an EMBL/GenBank/DDBJ whole genome shotgun (WGS) entry which is preliminary data.</text>
</comment>
<dbReference type="Proteomes" id="UP001238496">
    <property type="component" value="Unassembled WGS sequence"/>
</dbReference>
<name>A0ABU0GDC3_9HYPH</name>
<dbReference type="SUPFAM" id="SSF50118">
    <property type="entry name" value="Cell growth inhibitor/plasmid maintenance toxic component"/>
    <property type="match status" value="1"/>
</dbReference>
<feature type="coiled-coil region" evidence="1">
    <location>
        <begin position="183"/>
        <end position="210"/>
    </location>
</feature>
<organism evidence="3 4">
    <name type="scientific">Peteryoungia aggregata LMG 23059</name>
    <dbReference type="NCBI Taxonomy" id="1368425"/>
    <lineage>
        <taxon>Bacteria</taxon>
        <taxon>Pseudomonadati</taxon>
        <taxon>Pseudomonadota</taxon>
        <taxon>Alphaproteobacteria</taxon>
        <taxon>Hyphomicrobiales</taxon>
        <taxon>Rhizobiaceae</taxon>
        <taxon>Peteryoungia</taxon>
    </lineage>
</organism>
<evidence type="ECO:0000313" key="4">
    <source>
        <dbReference type="Proteomes" id="UP001238496"/>
    </source>
</evidence>
<reference evidence="3 4" key="1">
    <citation type="submission" date="2023-07" db="EMBL/GenBank/DDBJ databases">
        <title>Genomic Encyclopedia of Type Strains, Phase IV (KMG-IV): sequencing the most valuable type-strain genomes for metagenomic binning, comparative biology and taxonomic classification.</title>
        <authorList>
            <person name="Goeker M."/>
        </authorList>
    </citation>
    <scope>NUCLEOTIDE SEQUENCE [LARGE SCALE GENOMIC DNA]</scope>
    <source>
        <strain evidence="3 4">DSM 1111</strain>
    </source>
</reference>
<protein>
    <submittedName>
        <fullName evidence="3">Uncharacterized protein YifN (PemK superfamily)</fullName>
    </submittedName>
</protein>
<sequence>MKHRKTIVMPARSASADAANEPRMRGALDHWDCNTLTITRKPAAREVYWIAAAPGSRKPEFTGYHPGVILRPPVSMSANQGTVVFVPLSSVPPMVLATGQPLPPYLRQLSENPGPEKERPVWAICDMVMTASICRLEKYLERGKCTWVPRVSQEDFEQVLEGVASAIVPLRNMIERRIRNEYVDAMAKAAQDHELRLASLEDEILELMTRPGNRQAG</sequence>
<keyword evidence="4" id="KW-1185">Reference proteome</keyword>
<evidence type="ECO:0000313" key="3">
    <source>
        <dbReference type="EMBL" id="MDQ0423298.1"/>
    </source>
</evidence>
<feature type="region of interest" description="Disordered" evidence="2">
    <location>
        <begin position="1"/>
        <end position="21"/>
    </location>
</feature>
<gene>
    <name evidence="3" type="ORF">J2045_004350</name>
</gene>
<dbReference type="EMBL" id="JAUSUW010000018">
    <property type="protein sequence ID" value="MDQ0423298.1"/>
    <property type="molecule type" value="Genomic_DNA"/>
</dbReference>
<dbReference type="RefSeq" id="WP_307376997.1">
    <property type="nucleotide sequence ID" value="NZ_JAUSUW010000018.1"/>
</dbReference>
<accession>A0ABU0GDC3</accession>